<evidence type="ECO:0000256" key="1">
    <source>
        <dbReference type="SAM" id="MobiDB-lite"/>
    </source>
</evidence>
<feature type="region of interest" description="Disordered" evidence="1">
    <location>
        <begin position="1"/>
        <end position="51"/>
    </location>
</feature>
<reference evidence="3" key="1">
    <citation type="submission" date="2024-02" db="UniProtKB">
        <authorList>
            <consortium name="WormBaseParasite"/>
        </authorList>
    </citation>
    <scope>IDENTIFICATION</scope>
</reference>
<dbReference type="AlphaFoldDB" id="A0AAF3EUK4"/>
<dbReference type="Proteomes" id="UP000887575">
    <property type="component" value="Unassembled WGS sequence"/>
</dbReference>
<feature type="compositionally biased region" description="Basic and acidic residues" evidence="1">
    <location>
        <begin position="1"/>
        <end position="12"/>
    </location>
</feature>
<sequence>MLAIERPLDRSEAVIGKDSTHANTECSGWRSAAGRPWPMPKPPQNPPPDTAPLELNLKKEMDELEGTQLIELMG</sequence>
<keyword evidence="2" id="KW-1185">Reference proteome</keyword>
<accession>A0AAF3EUK4</accession>
<protein>
    <submittedName>
        <fullName evidence="3">Uncharacterized protein</fullName>
    </submittedName>
</protein>
<feature type="compositionally biased region" description="Pro residues" evidence="1">
    <location>
        <begin position="37"/>
        <end position="50"/>
    </location>
</feature>
<evidence type="ECO:0000313" key="2">
    <source>
        <dbReference type="Proteomes" id="UP000887575"/>
    </source>
</evidence>
<name>A0AAF3EUK4_9BILA</name>
<dbReference type="WBParaSite" id="MBELARI_LOCUS17850">
    <property type="protein sequence ID" value="MBELARI_LOCUS17850"/>
    <property type="gene ID" value="MBELARI_LOCUS17850"/>
</dbReference>
<organism evidence="2 3">
    <name type="scientific">Mesorhabditis belari</name>
    <dbReference type="NCBI Taxonomy" id="2138241"/>
    <lineage>
        <taxon>Eukaryota</taxon>
        <taxon>Metazoa</taxon>
        <taxon>Ecdysozoa</taxon>
        <taxon>Nematoda</taxon>
        <taxon>Chromadorea</taxon>
        <taxon>Rhabditida</taxon>
        <taxon>Rhabditina</taxon>
        <taxon>Rhabditomorpha</taxon>
        <taxon>Rhabditoidea</taxon>
        <taxon>Rhabditidae</taxon>
        <taxon>Mesorhabditinae</taxon>
        <taxon>Mesorhabditis</taxon>
    </lineage>
</organism>
<proteinExistence type="predicted"/>
<evidence type="ECO:0000313" key="3">
    <source>
        <dbReference type="WBParaSite" id="MBELARI_LOCUS17850"/>
    </source>
</evidence>